<dbReference type="PRINTS" id="PR00413">
    <property type="entry name" value="HADHALOGNASE"/>
</dbReference>
<sequence length="222" mass="25234">MKALKALLFDLDGTLIDSEFFHFECWNEILAEFDVQLTYADWLKTYAGVPLPTNAARLVEKYDIIAPLPQIIDKRERLILERLKTKDVNLMPHVAEVLEYFKSKNLTLALVTSSPRQDVDAVFERNGLGRYFKLIITRTEVTKSKPDPESYLVCVEKLGVLKKECLVFEDTINGVKSAKAAGLICFAIQSNTDEHHKLTIADKLFLDFKAAKDHLIEQGFIA</sequence>
<dbReference type="InterPro" id="IPR023214">
    <property type="entry name" value="HAD_sf"/>
</dbReference>
<organism evidence="6 7">
    <name type="scientific">Mucilaginibacter lappiensis</name>
    <dbReference type="NCBI Taxonomy" id="354630"/>
    <lineage>
        <taxon>Bacteria</taxon>
        <taxon>Pseudomonadati</taxon>
        <taxon>Bacteroidota</taxon>
        <taxon>Sphingobacteriia</taxon>
        <taxon>Sphingobacteriales</taxon>
        <taxon>Sphingobacteriaceae</taxon>
        <taxon>Mucilaginibacter</taxon>
    </lineage>
</organism>
<keyword evidence="6" id="KW-0378">Hydrolase</keyword>
<dbReference type="InterPro" id="IPR051600">
    <property type="entry name" value="Beta-PGM-like"/>
</dbReference>
<dbReference type="PANTHER" id="PTHR46193">
    <property type="entry name" value="6-PHOSPHOGLUCONATE PHOSPHATASE"/>
    <property type="match status" value="1"/>
</dbReference>
<reference evidence="6 7" key="1">
    <citation type="submission" date="2020-08" db="EMBL/GenBank/DDBJ databases">
        <title>Genomic Encyclopedia of Type Strains, Phase IV (KMG-V): Genome sequencing to study the core and pangenomes of soil and plant-associated prokaryotes.</title>
        <authorList>
            <person name="Whitman W."/>
        </authorList>
    </citation>
    <scope>NUCLEOTIDE SEQUENCE [LARGE SCALE GENOMIC DNA]</scope>
    <source>
        <strain evidence="6 7">ANJLi2</strain>
    </source>
</reference>
<proteinExistence type="inferred from homology"/>
<evidence type="ECO:0000256" key="3">
    <source>
        <dbReference type="ARBA" id="ARBA00022723"/>
    </source>
</evidence>
<evidence type="ECO:0000256" key="5">
    <source>
        <dbReference type="ARBA" id="ARBA00023277"/>
    </source>
</evidence>
<keyword evidence="4" id="KW-0460">Magnesium</keyword>
<comment type="similarity">
    <text evidence="2">Belongs to the HAD-like hydrolase superfamily. CbbY/CbbZ/Gph/YieH family.</text>
</comment>
<comment type="caution">
    <text evidence="6">The sequence shown here is derived from an EMBL/GenBank/DDBJ whole genome shotgun (WGS) entry which is preliminary data.</text>
</comment>
<dbReference type="SUPFAM" id="SSF56784">
    <property type="entry name" value="HAD-like"/>
    <property type="match status" value="1"/>
</dbReference>
<protein>
    <submittedName>
        <fullName evidence="6">HAD superfamily hydrolase (TIGR01509 family)</fullName>
    </submittedName>
</protein>
<dbReference type="InterPro" id="IPR036412">
    <property type="entry name" value="HAD-like_sf"/>
</dbReference>
<dbReference type="Proteomes" id="UP000541583">
    <property type="component" value="Unassembled WGS sequence"/>
</dbReference>
<dbReference type="SFLD" id="SFLDG01129">
    <property type="entry name" value="C1.5:_HAD__Beta-PGM__Phosphata"/>
    <property type="match status" value="1"/>
</dbReference>
<dbReference type="RefSeq" id="WP_076374852.1">
    <property type="nucleotide sequence ID" value="NZ_FTMG01000009.1"/>
</dbReference>
<evidence type="ECO:0000256" key="2">
    <source>
        <dbReference type="ARBA" id="ARBA00006171"/>
    </source>
</evidence>
<evidence type="ECO:0000256" key="1">
    <source>
        <dbReference type="ARBA" id="ARBA00001946"/>
    </source>
</evidence>
<dbReference type="Gene3D" id="1.10.150.240">
    <property type="entry name" value="Putative phosphatase, domain 2"/>
    <property type="match status" value="1"/>
</dbReference>
<dbReference type="NCBIfam" id="TIGR01549">
    <property type="entry name" value="HAD-SF-IA-v1"/>
    <property type="match status" value="1"/>
</dbReference>
<gene>
    <name evidence="6" type="ORF">HDF23_003579</name>
</gene>
<accession>A0ABR6PMJ6</accession>
<dbReference type="InterPro" id="IPR041492">
    <property type="entry name" value="HAD_2"/>
</dbReference>
<evidence type="ECO:0000313" key="6">
    <source>
        <dbReference type="EMBL" id="MBB6110818.1"/>
    </source>
</evidence>
<dbReference type="InterPro" id="IPR023198">
    <property type="entry name" value="PGP-like_dom2"/>
</dbReference>
<keyword evidence="3" id="KW-0479">Metal-binding</keyword>
<dbReference type="Pfam" id="PF13419">
    <property type="entry name" value="HAD_2"/>
    <property type="match status" value="1"/>
</dbReference>
<dbReference type="NCBIfam" id="TIGR01509">
    <property type="entry name" value="HAD-SF-IA-v3"/>
    <property type="match status" value="1"/>
</dbReference>
<evidence type="ECO:0000256" key="4">
    <source>
        <dbReference type="ARBA" id="ARBA00022842"/>
    </source>
</evidence>
<name>A0ABR6PMJ6_9SPHI</name>
<dbReference type="GO" id="GO:0016787">
    <property type="term" value="F:hydrolase activity"/>
    <property type="evidence" value="ECO:0007669"/>
    <property type="project" value="UniProtKB-KW"/>
</dbReference>
<dbReference type="Gene3D" id="3.40.50.1000">
    <property type="entry name" value="HAD superfamily/HAD-like"/>
    <property type="match status" value="1"/>
</dbReference>
<keyword evidence="7" id="KW-1185">Reference proteome</keyword>
<dbReference type="SFLD" id="SFLDG01135">
    <property type="entry name" value="C1.5.6:_HAD__Beta-PGM__Phospha"/>
    <property type="match status" value="1"/>
</dbReference>
<keyword evidence="5" id="KW-0119">Carbohydrate metabolism</keyword>
<comment type="cofactor">
    <cofactor evidence="1">
        <name>Mg(2+)</name>
        <dbReference type="ChEBI" id="CHEBI:18420"/>
    </cofactor>
</comment>
<dbReference type="PANTHER" id="PTHR46193:SF18">
    <property type="entry name" value="HEXITOL PHOSPHATASE B"/>
    <property type="match status" value="1"/>
</dbReference>
<dbReference type="EMBL" id="JACHCB010000009">
    <property type="protein sequence ID" value="MBB6110818.1"/>
    <property type="molecule type" value="Genomic_DNA"/>
</dbReference>
<dbReference type="InterPro" id="IPR006439">
    <property type="entry name" value="HAD-SF_hydro_IA"/>
</dbReference>
<dbReference type="SFLD" id="SFLDS00003">
    <property type="entry name" value="Haloacid_Dehalogenase"/>
    <property type="match status" value="1"/>
</dbReference>
<evidence type="ECO:0000313" key="7">
    <source>
        <dbReference type="Proteomes" id="UP000541583"/>
    </source>
</evidence>